<gene>
    <name evidence="3" type="ORF">Tpal_70</name>
</gene>
<keyword evidence="2" id="KW-0560">Oxidoreductase</keyword>
<dbReference type="InterPro" id="IPR002347">
    <property type="entry name" value="SDR_fam"/>
</dbReference>
<dbReference type="PANTHER" id="PTHR24321">
    <property type="entry name" value="DEHYDROGENASES, SHORT CHAIN"/>
    <property type="match status" value="1"/>
</dbReference>
<dbReference type="STRING" id="140314.SAMN04488076_102222"/>
<dbReference type="PROSITE" id="PS00061">
    <property type="entry name" value="ADH_SHORT"/>
    <property type="match status" value="1"/>
</dbReference>
<keyword evidence="4" id="KW-1185">Reference proteome</keyword>
<dbReference type="InterPro" id="IPR036291">
    <property type="entry name" value="NAD(P)-bd_dom_sf"/>
</dbReference>
<evidence type="ECO:0000256" key="1">
    <source>
        <dbReference type="ARBA" id="ARBA00006484"/>
    </source>
</evidence>
<dbReference type="PRINTS" id="PR00080">
    <property type="entry name" value="SDRFAMILY"/>
</dbReference>
<accession>A0A143Y5S3</accession>
<dbReference type="RefSeq" id="WP_087029749.1">
    <property type="nucleotide sequence ID" value="NZ_FJNE01000001.1"/>
</dbReference>
<dbReference type="AlphaFoldDB" id="A0A143Y5S3"/>
<name>A0A143Y5S3_9LACT</name>
<comment type="similarity">
    <text evidence="1">Belongs to the short-chain dehydrogenases/reductases (SDR) family.</text>
</comment>
<dbReference type="FunFam" id="3.40.50.720:FF:000084">
    <property type="entry name" value="Short-chain dehydrogenase reductase"/>
    <property type="match status" value="1"/>
</dbReference>
<protein>
    <submittedName>
        <fullName evidence="3">Short-chain dehydrogenase/reductase sdr</fullName>
    </submittedName>
</protein>
<evidence type="ECO:0000256" key="2">
    <source>
        <dbReference type="ARBA" id="ARBA00023002"/>
    </source>
</evidence>
<organism evidence="3 4">
    <name type="scientific">Trichococcus palustris</name>
    <dbReference type="NCBI Taxonomy" id="140314"/>
    <lineage>
        <taxon>Bacteria</taxon>
        <taxon>Bacillati</taxon>
        <taxon>Bacillota</taxon>
        <taxon>Bacilli</taxon>
        <taxon>Lactobacillales</taxon>
        <taxon>Carnobacteriaceae</taxon>
        <taxon>Trichococcus</taxon>
    </lineage>
</organism>
<dbReference type="InterPro" id="IPR020904">
    <property type="entry name" value="Sc_DH/Rdtase_CS"/>
</dbReference>
<reference evidence="3 4" key="1">
    <citation type="submission" date="2016-02" db="EMBL/GenBank/DDBJ databases">
        <authorList>
            <person name="Wen L."/>
            <person name="He K."/>
            <person name="Yang H."/>
        </authorList>
    </citation>
    <scope>NUCLEOTIDE SEQUENCE [LARGE SCALE GENOMIC DNA]</scope>
    <source>
        <strain evidence="3">Trichococcus palustris</strain>
    </source>
</reference>
<dbReference type="PANTHER" id="PTHR24321:SF8">
    <property type="entry name" value="ESTRADIOL 17-BETA-DEHYDROGENASE 8-RELATED"/>
    <property type="match status" value="1"/>
</dbReference>
<dbReference type="GO" id="GO:0016491">
    <property type="term" value="F:oxidoreductase activity"/>
    <property type="evidence" value="ECO:0007669"/>
    <property type="project" value="UniProtKB-KW"/>
</dbReference>
<dbReference type="PRINTS" id="PR00081">
    <property type="entry name" value="GDHRDH"/>
</dbReference>
<dbReference type="GO" id="GO:0008206">
    <property type="term" value="P:bile acid metabolic process"/>
    <property type="evidence" value="ECO:0007669"/>
    <property type="project" value="UniProtKB-ARBA"/>
</dbReference>
<dbReference type="Pfam" id="PF13561">
    <property type="entry name" value="adh_short_C2"/>
    <property type="match status" value="1"/>
</dbReference>
<dbReference type="EMBL" id="FJNE01000001">
    <property type="protein sequence ID" value="CZQ80384.1"/>
    <property type="molecule type" value="Genomic_DNA"/>
</dbReference>
<dbReference type="Gene3D" id="3.40.50.720">
    <property type="entry name" value="NAD(P)-binding Rossmann-like Domain"/>
    <property type="match status" value="1"/>
</dbReference>
<evidence type="ECO:0000313" key="4">
    <source>
        <dbReference type="Proteomes" id="UP000242754"/>
    </source>
</evidence>
<evidence type="ECO:0000313" key="3">
    <source>
        <dbReference type="EMBL" id="CZQ80384.1"/>
    </source>
</evidence>
<sequence length="261" mass="27881">MDYQGKVVVVTGGANGIGRATVEGFLAHGAAVAVIDTDQESGAMLQKKFAKDSLFFYEGDVAEKETLYAFVEAVKQRFGKVDFLINNACVSKKGVLSDCSYEDFSYVLALGVTAPYMLSRLLLPILQPGAAIINIASSRAFMSQKDTESYSAAKGGISALTHALSVSLAGRARVNAISPGWIDTGAYQKDPDYAPDYSAGDLLQHPVGRVGNPADIVETVLFLCSDAAGFITGQNLTIDGGMSKLMIYHDDHGWTYNPEKD</sequence>
<dbReference type="OrthoDB" id="9803333at2"/>
<dbReference type="Proteomes" id="UP000242754">
    <property type="component" value="Unassembled WGS sequence"/>
</dbReference>
<proteinExistence type="inferred from homology"/>
<dbReference type="SUPFAM" id="SSF51735">
    <property type="entry name" value="NAD(P)-binding Rossmann-fold domains"/>
    <property type="match status" value="1"/>
</dbReference>